<comment type="caution">
    <text evidence="2">The sequence shown here is derived from an EMBL/GenBank/DDBJ whole genome shotgun (WGS) entry which is preliminary data.</text>
</comment>
<keyword evidence="3" id="KW-1185">Reference proteome</keyword>
<dbReference type="EMBL" id="SRLO01000076">
    <property type="protein sequence ID" value="TNN78153.1"/>
    <property type="molecule type" value="Genomic_DNA"/>
</dbReference>
<sequence length="70" mass="8236">MKSQQTEVQLLHSEDKEVQEELFSEGLRWKTQVQQLMANNKVLEDISKGKKRAQASSAKGRPTERPRWRR</sequence>
<evidence type="ECO:0000313" key="3">
    <source>
        <dbReference type="Proteomes" id="UP000314294"/>
    </source>
</evidence>
<proteinExistence type="predicted"/>
<feature type="compositionally biased region" description="Basic and acidic residues" evidence="1">
    <location>
        <begin position="61"/>
        <end position="70"/>
    </location>
</feature>
<dbReference type="AlphaFoldDB" id="A0A4Z2ILX0"/>
<protein>
    <submittedName>
        <fullName evidence="2">Uncharacterized protein</fullName>
    </submittedName>
</protein>
<accession>A0A4Z2ILX0</accession>
<gene>
    <name evidence="2" type="ORF">EYF80_011658</name>
</gene>
<reference evidence="2 3" key="1">
    <citation type="submission" date="2019-03" db="EMBL/GenBank/DDBJ databases">
        <title>First draft genome of Liparis tanakae, snailfish: a comprehensive survey of snailfish specific genes.</title>
        <authorList>
            <person name="Kim W."/>
            <person name="Song I."/>
            <person name="Jeong J.-H."/>
            <person name="Kim D."/>
            <person name="Kim S."/>
            <person name="Ryu S."/>
            <person name="Song J.Y."/>
            <person name="Lee S.K."/>
        </authorList>
    </citation>
    <scope>NUCLEOTIDE SEQUENCE [LARGE SCALE GENOMIC DNA]</scope>
    <source>
        <tissue evidence="2">Muscle</tissue>
    </source>
</reference>
<feature type="region of interest" description="Disordered" evidence="1">
    <location>
        <begin position="44"/>
        <end position="70"/>
    </location>
</feature>
<evidence type="ECO:0000313" key="2">
    <source>
        <dbReference type="EMBL" id="TNN78153.1"/>
    </source>
</evidence>
<name>A0A4Z2ILX0_9TELE</name>
<organism evidence="2 3">
    <name type="scientific">Liparis tanakae</name>
    <name type="common">Tanaka's snailfish</name>
    <dbReference type="NCBI Taxonomy" id="230148"/>
    <lineage>
        <taxon>Eukaryota</taxon>
        <taxon>Metazoa</taxon>
        <taxon>Chordata</taxon>
        <taxon>Craniata</taxon>
        <taxon>Vertebrata</taxon>
        <taxon>Euteleostomi</taxon>
        <taxon>Actinopterygii</taxon>
        <taxon>Neopterygii</taxon>
        <taxon>Teleostei</taxon>
        <taxon>Neoteleostei</taxon>
        <taxon>Acanthomorphata</taxon>
        <taxon>Eupercaria</taxon>
        <taxon>Perciformes</taxon>
        <taxon>Cottioidei</taxon>
        <taxon>Cottales</taxon>
        <taxon>Liparidae</taxon>
        <taxon>Liparis</taxon>
    </lineage>
</organism>
<evidence type="ECO:0000256" key="1">
    <source>
        <dbReference type="SAM" id="MobiDB-lite"/>
    </source>
</evidence>
<dbReference type="Proteomes" id="UP000314294">
    <property type="component" value="Unassembled WGS sequence"/>
</dbReference>